<protein>
    <submittedName>
        <fullName evidence="1">Uncharacterized protein</fullName>
    </submittedName>
</protein>
<dbReference type="EMBL" id="AVOT02014363">
    <property type="protein sequence ID" value="MBW0497761.1"/>
    <property type="molecule type" value="Genomic_DNA"/>
</dbReference>
<dbReference type="Proteomes" id="UP000765509">
    <property type="component" value="Unassembled WGS sequence"/>
</dbReference>
<comment type="caution">
    <text evidence="1">The sequence shown here is derived from an EMBL/GenBank/DDBJ whole genome shotgun (WGS) entry which is preliminary data.</text>
</comment>
<gene>
    <name evidence="1" type="ORF">O181_037476</name>
</gene>
<sequence>MGGFQSGSVTTTRIDPSPWVLRQFQPGTKLGPIGHTIYFMPNWSPLVPYAHLAITLSSAIYGHQSSFMASGHILPSFASLANFHITNPQAFIFDFAPGGSFCLLGASRTPSHLHPIWATPFH</sequence>
<dbReference type="AlphaFoldDB" id="A0A9Q3D695"/>
<accession>A0A9Q3D695</accession>
<organism evidence="1 2">
    <name type="scientific">Austropuccinia psidii MF-1</name>
    <dbReference type="NCBI Taxonomy" id="1389203"/>
    <lineage>
        <taxon>Eukaryota</taxon>
        <taxon>Fungi</taxon>
        <taxon>Dikarya</taxon>
        <taxon>Basidiomycota</taxon>
        <taxon>Pucciniomycotina</taxon>
        <taxon>Pucciniomycetes</taxon>
        <taxon>Pucciniales</taxon>
        <taxon>Sphaerophragmiaceae</taxon>
        <taxon>Austropuccinia</taxon>
    </lineage>
</organism>
<evidence type="ECO:0000313" key="2">
    <source>
        <dbReference type="Proteomes" id="UP000765509"/>
    </source>
</evidence>
<evidence type="ECO:0000313" key="1">
    <source>
        <dbReference type="EMBL" id="MBW0497761.1"/>
    </source>
</evidence>
<reference evidence="1" key="1">
    <citation type="submission" date="2021-03" db="EMBL/GenBank/DDBJ databases">
        <title>Draft genome sequence of rust myrtle Austropuccinia psidii MF-1, a brazilian biotype.</title>
        <authorList>
            <person name="Quecine M.C."/>
            <person name="Pachon D.M.R."/>
            <person name="Bonatelli M.L."/>
            <person name="Correr F.H."/>
            <person name="Franceschini L.M."/>
            <person name="Leite T.F."/>
            <person name="Margarido G.R.A."/>
            <person name="Almeida C.A."/>
            <person name="Ferrarezi J.A."/>
            <person name="Labate C.A."/>
        </authorList>
    </citation>
    <scope>NUCLEOTIDE SEQUENCE</scope>
    <source>
        <strain evidence="1">MF-1</strain>
    </source>
</reference>
<keyword evidence="2" id="KW-1185">Reference proteome</keyword>
<proteinExistence type="predicted"/>
<name>A0A9Q3D695_9BASI</name>